<dbReference type="Proteomes" id="UP001499974">
    <property type="component" value="Unassembled WGS sequence"/>
</dbReference>
<dbReference type="EMBL" id="BAABKM010000002">
    <property type="protein sequence ID" value="GAA4706113.1"/>
    <property type="molecule type" value="Genomic_DNA"/>
</dbReference>
<organism evidence="1 2">
    <name type="scientific">Nocardioides conyzicola</name>
    <dbReference type="NCBI Taxonomy" id="1651781"/>
    <lineage>
        <taxon>Bacteria</taxon>
        <taxon>Bacillati</taxon>
        <taxon>Actinomycetota</taxon>
        <taxon>Actinomycetes</taxon>
        <taxon>Propionibacteriales</taxon>
        <taxon>Nocardioidaceae</taxon>
        <taxon>Nocardioides</taxon>
    </lineage>
</organism>
<name>A0ABP8XI14_9ACTN</name>
<dbReference type="RefSeq" id="WP_345521644.1">
    <property type="nucleotide sequence ID" value="NZ_BAABKM010000002.1"/>
</dbReference>
<evidence type="ECO:0000313" key="1">
    <source>
        <dbReference type="EMBL" id="GAA4706113.1"/>
    </source>
</evidence>
<accession>A0ABP8XI14</accession>
<reference evidence="2" key="1">
    <citation type="journal article" date="2019" name="Int. J. Syst. Evol. Microbiol.">
        <title>The Global Catalogue of Microorganisms (GCM) 10K type strain sequencing project: providing services to taxonomists for standard genome sequencing and annotation.</title>
        <authorList>
            <consortium name="The Broad Institute Genomics Platform"/>
            <consortium name="The Broad Institute Genome Sequencing Center for Infectious Disease"/>
            <person name="Wu L."/>
            <person name="Ma J."/>
        </authorList>
    </citation>
    <scope>NUCLEOTIDE SEQUENCE [LARGE SCALE GENOMIC DNA]</scope>
    <source>
        <strain evidence="2">JCM 18531</strain>
    </source>
</reference>
<sequence>MHPIPPRLQHGPFTRTDALSAGITSRMLQGRRFVRIHHGVWRHADHEMTADDWISAARLALPEGARLTGITRLQQLGLDFGPRRPIRFVVQGDLHLDLDGVFLHRTKRLPPTDQVGVTVAAAYLSYCAHARVIDAIKVGDWLLHHGHTDAAAIRALALSGLWRHGADEALWILEHLDGRSRSFKESELRPILTFAGLANPEVNVAVPVGEEVTLIGDLVYAAWRTVVEYEGSHHQEDREQYNADLDRYALFRSGDQQYVQVTKERIARPKILVGEVYRTLLKGGYDGPPPTFGTQWELLFGSVSAAVGPRRDRIRRSAPRGAVS</sequence>
<keyword evidence="2" id="KW-1185">Reference proteome</keyword>
<proteinExistence type="predicted"/>
<evidence type="ECO:0000313" key="2">
    <source>
        <dbReference type="Proteomes" id="UP001499974"/>
    </source>
</evidence>
<comment type="caution">
    <text evidence="1">The sequence shown here is derived from an EMBL/GenBank/DDBJ whole genome shotgun (WGS) entry which is preliminary data.</text>
</comment>
<gene>
    <name evidence="1" type="ORF">GCM10023349_25150</name>
</gene>
<protein>
    <submittedName>
        <fullName evidence="1">Uncharacterized protein</fullName>
    </submittedName>
</protein>